<keyword evidence="4" id="KW-1003">Cell membrane</keyword>
<comment type="subcellular location">
    <subcellularLocation>
        <location evidence="2">Cell membrane</location>
        <topology evidence="2">Multi-pass membrane protein</topology>
    </subcellularLocation>
</comment>
<feature type="transmembrane region" description="Helical" evidence="13">
    <location>
        <begin position="147"/>
        <end position="168"/>
    </location>
</feature>
<dbReference type="RefSeq" id="WP_201177575.1">
    <property type="nucleotide sequence ID" value="NZ_JAEPWM010000015.1"/>
</dbReference>
<organism evidence="15 16">
    <name type="scientific">Ramlibacter ginsenosidimutans</name>
    <dbReference type="NCBI Taxonomy" id="502333"/>
    <lineage>
        <taxon>Bacteria</taxon>
        <taxon>Pseudomonadati</taxon>
        <taxon>Pseudomonadota</taxon>
        <taxon>Betaproteobacteria</taxon>
        <taxon>Burkholderiales</taxon>
        <taxon>Comamonadaceae</taxon>
        <taxon>Ramlibacter</taxon>
    </lineage>
</organism>
<evidence type="ECO:0000256" key="5">
    <source>
        <dbReference type="ARBA" id="ARBA00022617"/>
    </source>
</evidence>
<evidence type="ECO:0000256" key="10">
    <source>
        <dbReference type="ARBA" id="ARBA00023004"/>
    </source>
</evidence>
<dbReference type="Pfam" id="PF01292">
    <property type="entry name" value="Ni_hydr_CYTB"/>
    <property type="match status" value="1"/>
</dbReference>
<evidence type="ECO:0000256" key="4">
    <source>
        <dbReference type="ARBA" id="ARBA00022475"/>
    </source>
</evidence>
<keyword evidence="5" id="KW-0349">Heme</keyword>
<evidence type="ECO:0000256" key="13">
    <source>
        <dbReference type="SAM" id="Phobius"/>
    </source>
</evidence>
<feature type="transmembrane region" description="Helical" evidence="13">
    <location>
        <begin position="48"/>
        <end position="70"/>
    </location>
</feature>
<feature type="transmembrane region" description="Helical" evidence="13">
    <location>
        <begin position="12"/>
        <end position="36"/>
    </location>
</feature>
<keyword evidence="16" id="KW-1185">Reference proteome</keyword>
<evidence type="ECO:0000256" key="12">
    <source>
        <dbReference type="ARBA" id="ARBA00037975"/>
    </source>
</evidence>
<keyword evidence="9 13" id="KW-1133">Transmembrane helix</keyword>
<feature type="domain" description="Cytochrome b561 bacterial/Ni-hydrogenase" evidence="14">
    <location>
        <begin position="11"/>
        <end position="180"/>
    </location>
</feature>
<dbReference type="PANTHER" id="PTHR30529">
    <property type="entry name" value="CYTOCHROME B561"/>
    <property type="match status" value="1"/>
</dbReference>
<feature type="transmembrane region" description="Helical" evidence="13">
    <location>
        <begin position="96"/>
        <end position="115"/>
    </location>
</feature>
<dbReference type="EMBL" id="JAEPWM010000015">
    <property type="protein sequence ID" value="MBK6009170.1"/>
    <property type="molecule type" value="Genomic_DNA"/>
</dbReference>
<evidence type="ECO:0000313" key="16">
    <source>
        <dbReference type="Proteomes" id="UP000630528"/>
    </source>
</evidence>
<evidence type="ECO:0000256" key="8">
    <source>
        <dbReference type="ARBA" id="ARBA00022982"/>
    </source>
</evidence>
<dbReference type="GO" id="GO:0022904">
    <property type="term" value="P:respiratory electron transport chain"/>
    <property type="evidence" value="ECO:0007669"/>
    <property type="project" value="InterPro"/>
</dbReference>
<evidence type="ECO:0000256" key="2">
    <source>
        <dbReference type="ARBA" id="ARBA00004651"/>
    </source>
</evidence>
<keyword evidence="8" id="KW-0249">Electron transport</keyword>
<gene>
    <name evidence="15" type="ORF">JJB11_23985</name>
</gene>
<dbReference type="SUPFAM" id="SSF81342">
    <property type="entry name" value="Transmembrane di-heme cytochromes"/>
    <property type="match status" value="1"/>
</dbReference>
<evidence type="ECO:0000256" key="9">
    <source>
        <dbReference type="ARBA" id="ARBA00022989"/>
    </source>
</evidence>
<dbReference type="InterPro" id="IPR011577">
    <property type="entry name" value="Cyt_b561_bac/Ni-Hgenase"/>
</dbReference>
<comment type="similarity">
    <text evidence="12">Belongs to the cytochrome b561 family.</text>
</comment>
<keyword evidence="11 13" id="KW-0472">Membrane</keyword>
<reference evidence="15" key="1">
    <citation type="journal article" date="2012" name="J. Microbiol. Biotechnol.">
        <title>Ramlibacter ginsenosidimutans sp. nov., with ginsenoside-converting activity.</title>
        <authorList>
            <person name="Wang L."/>
            <person name="An D.S."/>
            <person name="Kim S.G."/>
            <person name="Jin F.X."/>
            <person name="Kim S.C."/>
            <person name="Lee S.T."/>
            <person name="Im W.T."/>
        </authorList>
    </citation>
    <scope>NUCLEOTIDE SEQUENCE</scope>
    <source>
        <strain evidence="15">KACC 17527</strain>
    </source>
</reference>
<evidence type="ECO:0000256" key="3">
    <source>
        <dbReference type="ARBA" id="ARBA00022448"/>
    </source>
</evidence>
<keyword evidence="6 13" id="KW-0812">Transmembrane</keyword>
<evidence type="ECO:0000256" key="6">
    <source>
        <dbReference type="ARBA" id="ARBA00022692"/>
    </source>
</evidence>
<accession>A0A934WQE8</accession>
<comment type="cofactor">
    <cofactor evidence="1">
        <name>heme b</name>
        <dbReference type="ChEBI" id="CHEBI:60344"/>
    </cofactor>
</comment>
<protein>
    <submittedName>
        <fullName evidence="15">Cytochrome b</fullName>
    </submittedName>
</protein>
<dbReference type="Proteomes" id="UP000630528">
    <property type="component" value="Unassembled WGS sequence"/>
</dbReference>
<keyword evidence="10" id="KW-0408">Iron</keyword>
<evidence type="ECO:0000259" key="14">
    <source>
        <dbReference type="Pfam" id="PF01292"/>
    </source>
</evidence>
<dbReference type="AlphaFoldDB" id="A0A934WQE8"/>
<proteinExistence type="inferred from homology"/>
<keyword evidence="7" id="KW-0479">Metal-binding</keyword>
<keyword evidence="3" id="KW-0813">Transport</keyword>
<evidence type="ECO:0000256" key="11">
    <source>
        <dbReference type="ARBA" id="ARBA00023136"/>
    </source>
</evidence>
<dbReference type="GO" id="GO:0005886">
    <property type="term" value="C:plasma membrane"/>
    <property type="evidence" value="ECO:0007669"/>
    <property type="project" value="UniProtKB-SubCell"/>
</dbReference>
<dbReference type="GO" id="GO:0020037">
    <property type="term" value="F:heme binding"/>
    <property type="evidence" value="ECO:0007669"/>
    <property type="project" value="TreeGrafter"/>
</dbReference>
<sequence>MPSVQASTPWRYSTPAIVLHWVLAALIVFMAGLGWWMMTVEHEPGGRAWINLHQSVGLILATLVLLRVLWRIFHRPEPLPAGVPPWQARLSHIVQWLLYLVMVLLPLTGIIGSVYSKAGLHFFGPSTNAGLTPVRDTAEQFFGFHEILVWTLVVLVSLHVLGGFKHLLVDRDRVFDRMWPRRG</sequence>
<dbReference type="GO" id="GO:0046872">
    <property type="term" value="F:metal ion binding"/>
    <property type="evidence" value="ECO:0007669"/>
    <property type="project" value="UniProtKB-KW"/>
</dbReference>
<comment type="caution">
    <text evidence="15">The sequence shown here is derived from an EMBL/GenBank/DDBJ whole genome shotgun (WGS) entry which is preliminary data.</text>
</comment>
<dbReference type="InterPro" id="IPR016174">
    <property type="entry name" value="Di-haem_cyt_TM"/>
</dbReference>
<evidence type="ECO:0000256" key="7">
    <source>
        <dbReference type="ARBA" id="ARBA00022723"/>
    </source>
</evidence>
<dbReference type="PANTHER" id="PTHR30529:SF1">
    <property type="entry name" value="CYTOCHROME B561 HOMOLOG 2"/>
    <property type="match status" value="1"/>
</dbReference>
<evidence type="ECO:0000256" key="1">
    <source>
        <dbReference type="ARBA" id="ARBA00001970"/>
    </source>
</evidence>
<name>A0A934WQE8_9BURK</name>
<dbReference type="InterPro" id="IPR052168">
    <property type="entry name" value="Cytochrome_b561_oxidase"/>
</dbReference>
<reference evidence="15" key="2">
    <citation type="submission" date="2021-01" db="EMBL/GenBank/DDBJ databases">
        <authorList>
            <person name="Kang M."/>
        </authorList>
    </citation>
    <scope>NUCLEOTIDE SEQUENCE</scope>
    <source>
        <strain evidence="15">KACC 17527</strain>
    </source>
</reference>
<dbReference type="GO" id="GO:0009055">
    <property type="term" value="F:electron transfer activity"/>
    <property type="evidence" value="ECO:0007669"/>
    <property type="project" value="InterPro"/>
</dbReference>
<dbReference type="Gene3D" id="1.20.950.20">
    <property type="entry name" value="Transmembrane di-heme cytochromes, Chain C"/>
    <property type="match status" value="1"/>
</dbReference>
<evidence type="ECO:0000313" key="15">
    <source>
        <dbReference type="EMBL" id="MBK6009170.1"/>
    </source>
</evidence>